<keyword evidence="1" id="KW-1133">Transmembrane helix</keyword>
<evidence type="ECO:0000256" key="1">
    <source>
        <dbReference type="SAM" id="Phobius"/>
    </source>
</evidence>
<keyword evidence="3" id="KW-1185">Reference proteome</keyword>
<evidence type="ECO:0000313" key="2">
    <source>
        <dbReference type="EMBL" id="BEV03761.1"/>
    </source>
</evidence>
<keyword evidence="1" id="KW-0812">Transmembrane</keyword>
<accession>A0ABN7CBP2</accession>
<name>A0ABN7CBP2_9FLAO</name>
<reference evidence="2 3" key="1">
    <citation type="journal article" date="2020" name="Microbes Environ.">
        <title>Synthetic bacterial community of duckweed: a simple and stable system to study plant-microbe interactions.</title>
        <authorList>
            <person name="Ishizawa H."/>
            <person name="Tada M."/>
            <person name="Kuroda M."/>
            <person name="Inoue D."/>
            <person name="Futamata H."/>
            <person name="Ike M."/>
        </authorList>
    </citation>
    <scope>NUCLEOTIDE SEQUENCE [LARGE SCALE GENOMIC DNA]</scope>
    <source>
        <strain evidence="2 3">DW100</strain>
    </source>
</reference>
<organism evidence="2 3">
    <name type="scientific">Chryseobacterium gambrini</name>
    <dbReference type="NCBI Taxonomy" id="373672"/>
    <lineage>
        <taxon>Bacteria</taxon>
        <taxon>Pseudomonadati</taxon>
        <taxon>Bacteroidota</taxon>
        <taxon>Flavobacteriia</taxon>
        <taxon>Flavobacteriales</taxon>
        <taxon>Weeksellaceae</taxon>
        <taxon>Chryseobacterium group</taxon>
        <taxon>Chryseobacterium</taxon>
    </lineage>
</organism>
<dbReference type="RefSeq" id="WP_338614597.1">
    <property type="nucleotide sequence ID" value="NZ_AP029022.1"/>
</dbReference>
<dbReference type="Proteomes" id="UP001380186">
    <property type="component" value="Chromosome"/>
</dbReference>
<keyword evidence="1" id="KW-0472">Membrane</keyword>
<protein>
    <submittedName>
        <fullName evidence="2">Uncharacterized protein</fullName>
    </submittedName>
</protein>
<proteinExistence type="predicted"/>
<evidence type="ECO:0000313" key="3">
    <source>
        <dbReference type="Proteomes" id="UP001380186"/>
    </source>
</evidence>
<dbReference type="InterPro" id="IPR015943">
    <property type="entry name" value="WD40/YVTN_repeat-like_dom_sf"/>
</dbReference>
<dbReference type="EMBL" id="AP029022">
    <property type="protein sequence ID" value="BEV03761.1"/>
    <property type="molecule type" value="Genomic_DNA"/>
</dbReference>
<feature type="transmembrane region" description="Helical" evidence="1">
    <location>
        <begin position="496"/>
        <end position="517"/>
    </location>
</feature>
<gene>
    <name evidence="2" type="ORF">CRDW_11350</name>
</gene>
<dbReference type="InterPro" id="IPR036890">
    <property type="entry name" value="HATPase_C_sf"/>
</dbReference>
<dbReference type="Gene3D" id="2.130.10.10">
    <property type="entry name" value="YVTN repeat-like/Quinoprotein amine dehydrogenase"/>
    <property type="match status" value="1"/>
</dbReference>
<sequence>MYDLNNSLSDVIDEGNKVVYINEDNSSFNIRTKKGLFSFNSVGLRKLSKIDDTYIAASALGVYFVTKKEKLIENLPHKKLKDLTVKRKIIEWNDKIYFFGFPNIYVLRKDNTLEEYNMKYPAVNKEKALRMYSVTAPVIYDCVHTPEGWFAGTEGQGIIKISDDLKSKEILKIYPLNYSSGMAIYGIYYDKGNNTIYFGDENYIYSFHPENSKDIKKIKHPLPGHKIKEIKKIDNTNTFVFTTLRGAFIYDQKNGKMQKIITDHATSDILIDYENRKIWITYEKGIFIVDMNNYRKVVDHQLSYLRNPIATSILQDNYKKIWISTYSGIISTDPHFKNEIIYTPKNGLLNAEFNFKSAIKLKNGKLIFGGISGYDLINPQKNDDSGTRLQIEDYTLIGKDTVVCKIKNNFLKYDPEKYFCKLYISKGFKSNHKTSLKYKIDHGSWISMEDETYINLVGLAAGNHEIMVEGIDELGQKIPAQKISVKVTEFFFKSKLFLILVLASLLLLIASLIYFILKRQSVKKETIEEINMDLHDEIGTIITKTKLMFETTDLSDTENKAKIANNLNHVNFSFREHLNSSKLKKRTLYELNDKCIDVILNVTQLKGILFQKEVDIKSDSKINNDKYKDIKLCIYEIMNNIAKHSLTKTLYFKLIRQKKNIEIILITQEDTDFYNYDHAGNGLRNIQKRCQRQGGDFKIFQQSGRIYFDLKFKL</sequence>
<dbReference type="Gene3D" id="3.30.565.10">
    <property type="entry name" value="Histidine kinase-like ATPase, C-terminal domain"/>
    <property type="match status" value="1"/>
</dbReference>
<dbReference type="SUPFAM" id="SSF63829">
    <property type="entry name" value="Calcium-dependent phosphotriesterase"/>
    <property type="match status" value="1"/>
</dbReference>